<reference evidence="1 2" key="1">
    <citation type="submission" date="2024-04" db="EMBL/GenBank/DDBJ databases">
        <authorList>
            <person name="Fracassetti M."/>
        </authorList>
    </citation>
    <scope>NUCLEOTIDE SEQUENCE [LARGE SCALE GENOMIC DNA]</scope>
</reference>
<dbReference type="AlphaFoldDB" id="A0AAV2E141"/>
<evidence type="ECO:0000313" key="1">
    <source>
        <dbReference type="EMBL" id="CAL1379502.1"/>
    </source>
</evidence>
<organism evidence="1 2">
    <name type="scientific">Linum trigynum</name>
    <dbReference type="NCBI Taxonomy" id="586398"/>
    <lineage>
        <taxon>Eukaryota</taxon>
        <taxon>Viridiplantae</taxon>
        <taxon>Streptophyta</taxon>
        <taxon>Embryophyta</taxon>
        <taxon>Tracheophyta</taxon>
        <taxon>Spermatophyta</taxon>
        <taxon>Magnoliopsida</taxon>
        <taxon>eudicotyledons</taxon>
        <taxon>Gunneridae</taxon>
        <taxon>Pentapetalae</taxon>
        <taxon>rosids</taxon>
        <taxon>fabids</taxon>
        <taxon>Malpighiales</taxon>
        <taxon>Linaceae</taxon>
        <taxon>Linum</taxon>
    </lineage>
</organism>
<dbReference type="Proteomes" id="UP001497516">
    <property type="component" value="Chromosome 3"/>
</dbReference>
<keyword evidence="2" id="KW-1185">Reference proteome</keyword>
<dbReference type="EMBL" id="OZ034816">
    <property type="protein sequence ID" value="CAL1379502.1"/>
    <property type="molecule type" value="Genomic_DNA"/>
</dbReference>
<accession>A0AAV2E141</accession>
<name>A0AAV2E141_9ROSI</name>
<evidence type="ECO:0000313" key="2">
    <source>
        <dbReference type="Proteomes" id="UP001497516"/>
    </source>
</evidence>
<protein>
    <submittedName>
        <fullName evidence="1">Uncharacterized protein</fullName>
    </submittedName>
</protein>
<proteinExistence type="predicted"/>
<sequence length="141" mass="15450">MLGFVSFWWRGGSGRGSECEAKRCSSSSRPRFLQGSKTSSFSSSVSKEGAATVEVEWRARSILVASLHTNSFSISRRLQSQSKHLLNHRAAVKLFKENSNGERQDTRPYNTAVTGSTNVTHSATTKFLQSSTSMSSSQPVI</sequence>
<gene>
    <name evidence="1" type="ORF">LTRI10_LOCUS21020</name>
</gene>